<dbReference type="VEuPathDB" id="FungiDB:SeMB42_g01275"/>
<accession>A0A507CRP6</accession>
<dbReference type="EMBL" id="QEAM01000306">
    <property type="protein sequence ID" value="TPX41710.1"/>
    <property type="molecule type" value="Genomic_DNA"/>
</dbReference>
<reference evidence="1 2" key="1">
    <citation type="journal article" date="2019" name="Sci. Rep.">
        <title>Comparative genomics of chytrid fungi reveal insights into the obligate biotrophic and pathogenic lifestyle of Synchytrium endobioticum.</title>
        <authorList>
            <person name="van de Vossenberg B.T.L.H."/>
            <person name="Warris S."/>
            <person name="Nguyen H.D.T."/>
            <person name="van Gent-Pelzer M.P.E."/>
            <person name="Joly D.L."/>
            <person name="van de Geest H.C."/>
            <person name="Bonants P.J.M."/>
            <person name="Smith D.S."/>
            <person name="Levesque C.A."/>
            <person name="van der Lee T.A.J."/>
        </authorList>
    </citation>
    <scope>NUCLEOTIDE SEQUENCE [LARGE SCALE GENOMIC DNA]</scope>
    <source>
        <strain evidence="1 2">LEV6574</strain>
    </source>
</reference>
<dbReference type="AlphaFoldDB" id="A0A507CRP6"/>
<protein>
    <submittedName>
        <fullName evidence="1">Uncharacterized protein</fullName>
    </submittedName>
</protein>
<dbReference type="InterPro" id="IPR036890">
    <property type="entry name" value="HATPase_C_sf"/>
</dbReference>
<proteinExistence type="predicted"/>
<dbReference type="SUPFAM" id="SSF55874">
    <property type="entry name" value="ATPase domain of HSP90 chaperone/DNA topoisomerase II/histidine kinase"/>
    <property type="match status" value="1"/>
</dbReference>
<gene>
    <name evidence="1" type="ORF">SeLEV6574_g05962</name>
</gene>
<evidence type="ECO:0000313" key="1">
    <source>
        <dbReference type="EMBL" id="TPX41710.1"/>
    </source>
</evidence>
<sequence length="72" mass="7922">MSAMLVELMGGNLQVDRQLGQDTRFWFELETNASTTKVLMLSHQDPSWAIQISRSALILDSALMGCLLGPLA</sequence>
<dbReference type="Proteomes" id="UP000320475">
    <property type="component" value="Unassembled WGS sequence"/>
</dbReference>
<evidence type="ECO:0000313" key="2">
    <source>
        <dbReference type="Proteomes" id="UP000320475"/>
    </source>
</evidence>
<organism evidence="1 2">
    <name type="scientific">Synchytrium endobioticum</name>
    <dbReference type="NCBI Taxonomy" id="286115"/>
    <lineage>
        <taxon>Eukaryota</taxon>
        <taxon>Fungi</taxon>
        <taxon>Fungi incertae sedis</taxon>
        <taxon>Chytridiomycota</taxon>
        <taxon>Chytridiomycota incertae sedis</taxon>
        <taxon>Chytridiomycetes</taxon>
        <taxon>Synchytriales</taxon>
        <taxon>Synchytriaceae</taxon>
        <taxon>Synchytrium</taxon>
    </lineage>
</organism>
<name>A0A507CRP6_9FUNG</name>
<comment type="caution">
    <text evidence="1">The sequence shown here is derived from an EMBL/GenBank/DDBJ whole genome shotgun (WGS) entry which is preliminary data.</text>
</comment>